<evidence type="ECO:0000256" key="1">
    <source>
        <dbReference type="SAM" id="Phobius"/>
    </source>
</evidence>
<dbReference type="AlphaFoldDB" id="L9XBN3"/>
<accession>L9XBN3</accession>
<organism evidence="2 3">
    <name type="scientific">Natronococcus jeotgali DSM 18795</name>
    <dbReference type="NCBI Taxonomy" id="1227498"/>
    <lineage>
        <taxon>Archaea</taxon>
        <taxon>Methanobacteriati</taxon>
        <taxon>Methanobacteriota</taxon>
        <taxon>Stenosarchaea group</taxon>
        <taxon>Halobacteria</taxon>
        <taxon>Halobacteriales</taxon>
        <taxon>Natrialbaceae</taxon>
        <taxon>Natronococcus</taxon>
    </lineage>
</organism>
<reference evidence="2 3" key="1">
    <citation type="journal article" date="2014" name="PLoS Genet.">
        <title>Phylogenetically driven sequencing of extremely halophilic archaea reveals strategies for static and dynamic osmo-response.</title>
        <authorList>
            <person name="Becker E.A."/>
            <person name="Seitzer P.M."/>
            <person name="Tritt A."/>
            <person name="Larsen D."/>
            <person name="Krusor M."/>
            <person name="Yao A.I."/>
            <person name="Wu D."/>
            <person name="Madern D."/>
            <person name="Eisen J.A."/>
            <person name="Darling A.E."/>
            <person name="Facciotti M.T."/>
        </authorList>
    </citation>
    <scope>NUCLEOTIDE SEQUENCE [LARGE SCALE GENOMIC DNA]</scope>
    <source>
        <strain evidence="2 3">DSM 18795</strain>
    </source>
</reference>
<proteinExistence type="predicted"/>
<sequence>MQVCVITMNFILRANAAAVRLVAAVTLYAAFVLLMNGHIAGTIVIGLSAVILYLMAGSAQAGGLRRFSAGMIYVILLIMGTGLVAS</sequence>
<evidence type="ECO:0000313" key="2">
    <source>
        <dbReference type="EMBL" id="ELY58856.1"/>
    </source>
</evidence>
<feature type="transmembrane region" description="Helical" evidence="1">
    <location>
        <begin position="37"/>
        <end position="55"/>
    </location>
</feature>
<evidence type="ECO:0000313" key="3">
    <source>
        <dbReference type="Proteomes" id="UP000011531"/>
    </source>
</evidence>
<comment type="caution">
    <text evidence="2">The sequence shown here is derived from an EMBL/GenBank/DDBJ whole genome shotgun (WGS) entry which is preliminary data.</text>
</comment>
<gene>
    <name evidence="2" type="ORF">C492_11495</name>
</gene>
<keyword evidence="1" id="KW-0812">Transmembrane</keyword>
<keyword evidence="3" id="KW-1185">Reference proteome</keyword>
<feature type="transmembrane region" description="Helical" evidence="1">
    <location>
        <begin position="67"/>
        <end position="85"/>
    </location>
</feature>
<keyword evidence="1" id="KW-1133">Transmembrane helix</keyword>
<keyword evidence="1" id="KW-0472">Membrane</keyword>
<dbReference type="EMBL" id="AOIA01000110">
    <property type="protein sequence ID" value="ELY58856.1"/>
    <property type="molecule type" value="Genomic_DNA"/>
</dbReference>
<dbReference type="Proteomes" id="UP000011531">
    <property type="component" value="Unassembled WGS sequence"/>
</dbReference>
<feature type="transmembrane region" description="Helical" evidence="1">
    <location>
        <begin position="12"/>
        <end position="31"/>
    </location>
</feature>
<name>L9XBN3_9EURY</name>
<protein>
    <submittedName>
        <fullName evidence="2">Uncharacterized protein</fullName>
    </submittedName>
</protein>